<dbReference type="CDD" id="cd15561">
    <property type="entry name" value="PHD1_PHF14"/>
    <property type="match status" value="1"/>
</dbReference>
<dbReference type="Pfam" id="PF00628">
    <property type="entry name" value="PHD"/>
    <property type="match status" value="2"/>
</dbReference>
<dbReference type="CDD" id="cd15562">
    <property type="entry name" value="PHD2_PHF14"/>
    <property type="match status" value="1"/>
</dbReference>
<feature type="domain" description="PHD-type" evidence="7">
    <location>
        <begin position="197"/>
        <end position="309"/>
    </location>
</feature>
<keyword evidence="2 4" id="KW-0863">Zinc-finger</keyword>
<accession>A0A9J7HDT5</accession>
<dbReference type="SMART" id="SM00249">
    <property type="entry name" value="PHD"/>
    <property type="match status" value="4"/>
</dbReference>
<evidence type="ECO:0000256" key="3">
    <source>
        <dbReference type="ARBA" id="ARBA00022833"/>
    </source>
</evidence>
<feature type="domain" description="PHD-type" evidence="6">
    <location>
        <begin position="133"/>
        <end position="195"/>
    </location>
</feature>
<feature type="compositionally biased region" description="Low complexity" evidence="5">
    <location>
        <begin position="95"/>
        <end position="105"/>
    </location>
</feature>
<evidence type="ECO:0000259" key="6">
    <source>
        <dbReference type="PROSITE" id="PS50016"/>
    </source>
</evidence>
<dbReference type="CDD" id="cd15674">
    <property type="entry name" value="ePHD_PHF14"/>
    <property type="match status" value="1"/>
</dbReference>
<dbReference type="PROSITE" id="PS51805">
    <property type="entry name" value="EPHD"/>
    <property type="match status" value="1"/>
</dbReference>
<dbReference type="InterPro" id="IPR001965">
    <property type="entry name" value="Znf_PHD"/>
</dbReference>
<dbReference type="InterPro" id="IPR011011">
    <property type="entry name" value="Znf_FYVE_PHD"/>
</dbReference>
<dbReference type="RefSeq" id="XP_035657393.1">
    <property type="nucleotide sequence ID" value="XM_035801500.1"/>
</dbReference>
<dbReference type="PROSITE" id="PS50016">
    <property type="entry name" value="ZF_PHD_2"/>
    <property type="match status" value="3"/>
</dbReference>
<sequence>MSDQGRSDDEGSDVPDDVGFLFRAMLERDPRKRRVKPVESHLLQVAFGSDDSDNDSDYQLDPGRDAGGSGSESAADSGSADSGSSDGGEDEESDNNSAVSSSSRSLNMAKMVEAVRLRQAQSSEVQLSGHLKVLICSICLGSVSEEDDEIVECDNCGNAVHEGCYGEHVSDSASTSSSQSSSSTEPWFCDACRAGVKPSCELCPNMEGIYKQTDAGRWVHVVCALYIPGVAFGDVEKLSPVTLAEMPYSKWGAKDCCLCEDERFSRTGVCIGCDAGMCRNYFHVTWTLQIRSSPSDIADPFFAHCKLHVDRDTMKQKRQHWMAMQSSIRQAQQRIQAAWESNKDRFSRKLQHSQQRYQRAMRNLFHPWSSSEKLPRLLTTSPSAYRRLLRKADLMGLSSQVMEHSTSYTTVDVRRRWHIQPAISPEFALYYLGNTLTFLLDLSYWLFPHTDRNTRVESLKLKLAGLLSEHDKLMETETSLREKYDKLSGEVETLQSSTSELQTQGVSLWTRLGEITGKKLVLPNVLKPPKSPRKEPRRDSLKSQPVIHQCGICKQTSDQHLLAKCDTCRLFYHLGCLDPPLTRMPKKTATIGWQCSECASSSESDASSAATPEAGNDGTRRTRRQIKEPIKFTPQPIKKGLKMKGHRTKSSKKKLKTSEVREKEGEPKEPEKRRERRVRDTDVRTECCVCWQTGDNACLVRCDDCQLCFHFACLDPPLTRSPKCFGYGWVCQNCDVSEEDDPMPTPPKKAKVHLTEKTEDKEDEKMS</sequence>
<feature type="domain" description="PHD-type" evidence="6">
    <location>
        <begin position="684"/>
        <end position="737"/>
    </location>
</feature>
<dbReference type="GeneID" id="118403063"/>
<evidence type="ECO:0000256" key="5">
    <source>
        <dbReference type="SAM" id="MobiDB-lite"/>
    </source>
</evidence>
<reference evidence="9" key="2">
    <citation type="submission" date="2025-08" db="UniProtKB">
        <authorList>
            <consortium name="RefSeq"/>
        </authorList>
    </citation>
    <scope>IDENTIFICATION</scope>
    <source>
        <strain evidence="9">S238N-H82</strain>
        <tissue evidence="9">Testes</tissue>
    </source>
</reference>
<reference evidence="8" key="1">
    <citation type="journal article" date="2020" name="Nat. Ecol. Evol.">
        <title>Deeply conserved synteny resolves early events in vertebrate evolution.</title>
        <authorList>
            <person name="Simakov O."/>
            <person name="Marletaz F."/>
            <person name="Yue J.X."/>
            <person name="O'Connell B."/>
            <person name="Jenkins J."/>
            <person name="Brandt A."/>
            <person name="Calef R."/>
            <person name="Tung C.H."/>
            <person name="Huang T.K."/>
            <person name="Schmutz J."/>
            <person name="Satoh N."/>
            <person name="Yu J.K."/>
            <person name="Putnam N.H."/>
            <person name="Green R.E."/>
            <person name="Rokhsar D.S."/>
        </authorList>
    </citation>
    <scope>NUCLEOTIDE SEQUENCE [LARGE SCALE GENOMIC DNA]</scope>
    <source>
        <strain evidence="8">S238N-H82</strain>
    </source>
</reference>
<feature type="region of interest" description="Disordered" evidence="5">
    <location>
        <begin position="44"/>
        <end position="105"/>
    </location>
</feature>
<dbReference type="PANTHER" id="PTHR13793">
    <property type="entry name" value="PHD FINGER PROTEINS"/>
    <property type="match status" value="1"/>
</dbReference>
<feature type="compositionally biased region" description="Basic and acidic residues" evidence="5">
    <location>
        <begin position="753"/>
        <end position="767"/>
    </location>
</feature>
<feature type="region of interest" description="Disordered" evidence="5">
    <location>
        <begin position="738"/>
        <end position="767"/>
    </location>
</feature>
<dbReference type="AlphaFoldDB" id="A0A9J7HDT5"/>
<dbReference type="OMA" id="KCGVAVH"/>
<keyword evidence="8" id="KW-1185">Reference proteome</keyword>
<dbReference type="PROSITE" id="PS01359">
    <property type="entry name" value="ZF_PHD_1"/>
    <property type="match status" value="2"/>
</dbReference>
<dbReference type="CDD" id="cd15563">
    <property type="entry name" value="PHD3_PHF14"/>
    <property type="match status" value="1"/>
</dbReference>
<name>A0A9J7HDT5_BRAFL</name>
<dbReference type="Gene3D" id="3.30.40.10">
    <property type="entry name" value="Zinc/RING finger domain, C3HC4 (zinc finger)"/>
    <property type="match status" value="2"/>
</dbReference>
<evidence type="ECO:0000256" key="2">
    <source>
        <dbReference type="ARBA" id="ARBA00022771"/>
    </source>
</evidence>
<dbReference type="Pfam" id="PF13832">
    <property type="entry name" value="zf-HC5HC2H_2"/>
    <property type="match status" value="1"/>
</dbReference>
<dbReference type="KEGG" id="bfo:118403063"/>
<dbReference type="InterPro" id="IPR050701">
    <property type="entry name" value="Histone_Mod_Regulator"/>
</dbReference>
<evidence type="ECO:0000256" key="4">
    <source>
        <dbReference type="PROSITE-ProRule" id="PRU00146"/>
    </source>
</evidence>
<dbReference type="InterPro" id="IPR019787">
    <property type="entry name" value="Znf_PHD-finger"/>
</dbReference>
<dbReference type="OrthoDB" id="336088at2759"/>
<dbReference type="Proteomes" id="UP000001554">
    <property type="component" value="Chromosome 16"/>
</dbReference>
<keyword evidence="3" id="KW-0862">Zinc</keyword>
<protein>
    <submittedName>
        <fullName evidence="9">PHD finger protein 14-like</fullName>
    </submittedName>
</protein>
<evidence type="ECO:0000313" key="8">
    <source>
        <dbReference type="Proteomes" id="UP000001554"/>
    </source>
</evidence>
<evidence type="ECO:0000256" key="1">
    <source>
        <dbReference type="ARBA" id="ARBA00022723"/>
    </source>
</evidence>
<dbReference type="Gene3D" id="2.30.30.1150">
    <property type="match status" value="2"/>
</dbReference>
<dbReference type="InterPro" id="IPR034732">
    <property type="entry name" value="EPHD"/>
</dbReference>
<dbReference type="PANTHER" id="PTHR13793:SF150">
    <property type="entry name" value="PHD FINGER PROTEIN 14"/>
    <property type="match status" value="1"/>
</dbReference>
<evidence type="ECO:0000313" key="9">
    <source>
        <dbReference type="RefSeq" id="XP_035657393.1"/>
    </source>
</evidence>
<feature type="compositionally biased region" description="Basic residues" evidence="5">
    <location>
        <begin position="639"/>
        <end position="655"/>
    </location>
</feature>
<feature type="compositionally biased region" description="Basic and acidic residues" evidence="5">
    <location>
        <begin position="656"/>
        <end position="677"/>
    </location>
</feature>
<feature type="compositionally biased region" description="Low complexity" evidence="5">
    <location>
        <begin position="71"/>
        <end position="84"/>
    </location>
</feature>
<dbReference type="GO" id="GO:0006357">
    <property type="term" value="P:regulation of transcription by RNA polymerase II"/>
    <property type="evidence" value="ECO:0000318"/>
    <property type="project" value="GO_Central"/>
</dbReference>
<dbReference type="SUPFAM" id="SSF57903">
    <property type="entry name" value="FYVE/PHD zinc finger"/>
    <property type="match status" value="3"/>
</dbReference>
<gene>
    <name evidence="9" type="primary">LOC118403063</name>
</gene>
<dbReference type="InterPro" id="IPR013083">
    <property type="entry name" value="Znf_RING/FYVE/PHD"/>
</dbReference>
<evidence type="ECO:0000259" key="7">
    <source>
        <dbReference type="PROSITE" id="PS51805"/>
    </source>
</evidence>
<feature type="region of interest" description="Disordered" evidence="5">
    <location>
        <begin position="603"/>
        <end position="677"/>
    </location>
</feature>
<feature type="domain" description="PHD-type" evidence="6">
    <location>
        <begin position="547"/>
        <end position="601"/>
    </location>
</feature>
<organism evidence="8 9">
    <name type="scientific">Branchiostoma floridae</name>
    <name type="common">Florida lancelet</name>
    <name type="synonym">Amphioxus</name>
    <dbReference type="NCBI Taxonomy" id="7739"/>
    <lineage>
        <taxon>Eukaryota</taxon>
        <taxon>Metazoa</taxon>
        <taxon>Chordata</taxon>
        <taxon>Cephalochordata</taxon>
        <taxon>Leptocardii</taxon>
        <taxon>Amphioxiformes</taxon>
        <taxon>Branchiostomatidae</taxon>
        <taxon>Branchiostoma</taxon>
    </lineage>
</organism>
<dbReference type="GO" id="GO:0008270">
    <property type="term" value="F:zinc ion binding"/>
    <property type="evidence" value="ECO:0007669"/>
    <property type="project" value="UniProtKB-KW"/>
</dbReference>
<keyword evidence="1" id="KW-0479">Metal-binding</keyword>
<dbReference type="InterPro" id="IPR019786">
    <property type="entry name" value="Zinc_finger_PHD-type_CS"/>
</dbReference>
<proteinExistence type="predicted"/>